<dbReference type="InterPro" id="IPR002881">
    <property type="entry name" value="DUF58"/>
</dbReference>
<dbReference type="RefSeq" id="WP_344970826.1">
    <property type="nucleotide sequence ID" value="NZ_BAABDD010000009.1"/>
</dbReference>
<feature type="transmembrane region" description="Helical" evidence="1">
    <location>
        <begin position="12"/>
        <end position="30"/>
    </location>
</feature>
<protein>
    <submittedName>
        <fullName evidence="3">DUF58 domain-containing protein</fullName>
    </submittedName>
</protein>
<accession>A0ABP7FLL9</accession>
<keyword evidence="1" id="KW-1133">Transmembrane helix</keyword>
<evidence type="ECO:0000256" key="1">
    <source>
        <dbReference type="SAM" id="Phobius"/>
    </source>
</evidence>
<comment type="caution">
    <text evidence="3">The sequence shown here is derived from an EMBL/GenBank/DDBJ whole genome shotgun (WGS) entry which is preliminary data.</text>
</comment>
<dbReference type="PANTHER" id="PTHR34351">
    <property type="entry name" value="SLR1927 PROTEIN-RELATED"/>
    <property type="match status" value="1"/>
</dbReference>
<evidence type="ECO:0000259" key="2">
    <source>
        <dbReference type="Pfam" id="PF01882"/>
    </source>
</evidence>
<feature type="domain" description="DUF58" evidence="2">
    <location>
        <begin position="205"/>
        <end position="339"/>
    </location>
</feature>
<dbReference type="Proteomes" id="UP001500908">
    <property type="component" value="Unassembled WGS sequence"/>
</dbReference>
<gene>
    <name evidence="3" type="ORF">GCM10022402_23370</name>
</gene>
<dbReference type="EMBL" id="BAABDD010000009">
    <property type="protein sequence ID" value="GAA3743044.1"/>
    <property type="molecule type" value="Genomic_DNA"/>
</dbReference>
<proteinExistence type="predicted"/>
<name>A0ABP7FLL9_9ACTN</name>
<evidence type="ECO:0000313" key="4">
    <source>
        <dbReference type="Proteomes" id="UP001500908"/>
    </source>
</evidence>
<keyword evidence="1" id="KW-0812">Transmembrane</keyword>
<keyword evidence="4" id="KW-1185">Reference proteome</keyword>
<organism evidence="3 4">
    <name type="scientific">Salinactinospora qingdaonensis</name>
    <dbReference type="NCBI Taxonomy" id="702744"/>
    <lineage>
        <taxon>Bacteria</taxon>
        <taxon>Bacillati</taxon>
        <taxon>Actinomycetota</taxon>
        <taxon>Actinomycetes</taxon>
        <taxon>Streptosporangiales</taxon>
        <taxon>Nocardiopsidaceae</taxon>
        <taxon>Salinactinospora</taxon>
    </lineage>
</organism>
<dbReference type="Pfam" id="PF01882">
    <property type="entry name" value="DUF58"/>
    <property type="match status" value="1"/>
</dbReference>
<keyword evidence="1" id="KW-0472">Membrane</keyword>
<sequence length="413" mass="44269">MILVRLLGAFTLRGYLFLLAGAAIVTGALIVGERDLMRIGVFVVVLPVLSMLTALRAPRTVTHTRTLEPVRVVAGTEARVRIHLTNTAKLLPATGVLAEDALPYTFGEAPRFGIGRLRAGETRELSYRLRSQMRGRYPIGPLTLRFRDPLGCVHLSRSVGPSMSLLVTPAMIALPGSVPRGASADSGASRSRVMASAGEDDIVPRAYQQGDDIRRVHWRTTARRGELMVRREEQQWREHTSLLLDTRRNAHTGAGPGSSLEVSVSAAASIAVHLLAQGQELRFVTNEAEITAARSRDGVLDALATTTSSSSADLRRGISLLNNVAASGRGLLVAVVGALSSTEVAALADYAGGSGRSCVAVLCADAAWDSPERARQTQEYLTGTGWRVIMLNRLDELPEGWRQLLSSTGLAHG</sequence>
<evidence type="ECO:0000313" key="3">
    <source>
        <dbReference type="EMBL" id="GAA3743044.1"/>
    </source>
</evidence>
<feature type="transmembrane region" description="Helical" evidence="1">
    <location>
        <begin position="36"/>
        <end position="55"/>
    </location>
</feature>
<dbReference type="PANTHER" id="PTHR34351:SF1">
    <property type="entry name" value="SLR1927 PROTEIN"/>
    <property type="match status" value="1"/>
</dbReference>
<reference evidence="4" key="1">
    <citation type="journal article" date="2019" name="Int. J. Syst. Evol. Microbiol.">
        <title>The Global Catalogue of Microorganisms (GCM) 10K type strain sequencing project: providing services to taxonomists for standard genome sequencing and annotation.</title>
        <authorList>
            <consortium name="The Broad Institute Genomics Platform"/>
            <consortium name="The Broad Institute Genome Sequencing Center for Infectious Disease"/>
            <person name="Wu L."/>
            <person name="Ma J."/>
        </authorList>
    </citation>
    <scope>NUCLEOTIDE SEQUENCE [LARGE SCALE GENOMIC DNA]</scope>
    <source>
        <strain evidence="4">JCM 17137</strain>
    </source>
</reference>